<name>A0ABT1KY79_9ACTN</name>
<dbReference type="Gene3D" id="1.25.40.10">
    <property type="entry name" value="Tetratricopeptide repeat domain"/>
    <property type="match status" value="1"/>
</dbReference>
<organism evidence="1 2">
    <name type="scientific">Nocardioides pinisoli</name>
    <dbReference type="NCBI Taxonomy" id="2950279"/>
    <lineage>
        <taxon>Bacteria</taxon>
        <taxon>Bacillati</taxon>
        <taxon>Actinomycetota</taxon>
        <taxon>Actinomycetes</taxon>
        <taxon>Propionibacteriales</taxon>
        <taxon>Nocardioidaceae</taxon>
        <taxon>Nocardioides</taxon>
    </lineage>
</organism>
<dbReference type="SUPFAM" id="SSF48452">
    <property type="entry name" value="TPR-like"/>
    <property type="match status" value="1"/>
</dbReference>
<evidence type="ECO:0000313" key="2">
    <source>
        <dbReference type="Proteomes" id="UP001204524"/>
    </source>
</evidence>
<dbReference type="RefSeq" id="WP_254181904.1">
    <property type="nucleotide sequence ID" value="NZ_JANARS010000005.1"/>
</dbReference>
<dbReference type="Proteomes" id="UP001204524">
    <property type="component" value="Unassembled WGS sequence"/>
</dbReference>
<protein>
    <submittedName>
        <fullName evidence="1">DUF4919 domain-containing protein</fullName>
    </submittedName>
</protein>
<dbReference type="EMBL" id="JANARS010000005">
    <property type="protein sequence ID" value="MCP3422710.1"/>
    <property type="molecule type" value="Genomic_DNA"/>
</dbReference>
<sequence>MTATTYADLVDAHLADPTVETLEPLRDALRSAPGFDPELRVREQAGALLREGRHDDAVAALEASMPGSLMSPAVHAMLATALRRTGRAGAAARHARLARAALDGILATGDGTAEHPWSVLRISDEYDVVDSLGTRPVSQGLLVDGPRRTDRLECQDGRTFHFDVSRVPGPAVRA</sequence>
<comment type="caution">
    <text evidence="1">The sequence shown here is derived from an EMBL/GenBank/DDBJ whole genome shotgun (WGS) entry which is preliminary data.</text>
</comment>
<dbReference type="InterPro" id="IPR011990">
    <property type="entry name" value="TPR-like_helical_dom_sf"/>
</dbReference>
<keyword evidence="2" id="KW-1185">Reference proteome</keyword>
<accession>A0ABT1KY79</accession>
<reference evidence="1 2" key="1">
    <citation type="submission" date="2022-06" db="EMBL/GenBank/DDBJ databases">
        <authorList>
            <person name="So Y."/>
        </authorList>
    </citation>
    <scope>NUCLEOTIDE SEQUENCE [LARGE SCALE GENOMIC DNA]</scope>
    <source>
        <strain evidence="1 2">STR3</strain>
    </source>
</reference>
<proteinExistence type="predicted"/>
<evidence type="ECO:0000313" key="1">
    <source>
        <dbReference type="EMBL" id="MCP3422710.1"/>
    </source>
</evidence>
<gene>
    <name evidence="1" type="ORF">NCI01_12985</name>
</gene>